<proteinExistence type="predicted"/>
<name>A0A921LQB4_9ACTN</name>
<reference evidence="3" key="2">
    <citation type="submission" date="2021-09" db="EMBL/GenBank/DDBJ databases">
        <authorList>
            <person name="Gilroy R."/>
        </authorList>
    </citation>
    <scope>NUCLEOTIDE SEQUENCE</scope>
    <source>
        <strain evidence="3">ChiGjej2B2-7701</strain>
    </source>
</reference>
<reference evidence="3" key="1">
    <citation type="journal article" date="2021" name="PeerJ">
        <title>Extensive microbial diversity within the chicken gut microbiome revealed by metagenomics and culture.</title>
        <authorList>
            <person name="Gilroy R."/>
            <person name="Ravi A."/>
            <person name="Getino M."/>
            <person name="Pursley I."/>
            <person name="Horton D.L."/>
            <person name="Alikhan N.F."/>
            <person name="Baker D."/>
            <person name="Gharbi K."/>
            <person name="Hall N."/>
            <person name="Watson M."/>
            <person name="Adriaenssens E.M."/>
            <person name="Foster-Nyarko E."/>
            <person name="Jarju S."/>
            <person name="Secka A."/>
            <person name="Antonio M."/>
            <person name="Oren A."/>
            <person name="Chaudhuri R.R."/>
            <person name="La Ragione R."/>
            <person name="Hildebrand F."/>
            <person name="Pallen M.J."/>
        </authorList>
    </citation>
    <scope>NUCLEOTIDE SEQUENCE</scope>
    <source>
        <strain evidence="3">ChiGjej2B2-7701</strain>
    </source>
</reference>
<dbReference type="SUPFAM" id="SSF55347">
    <property type="entry name" value="Glyceraldehyde-3-phosphate dehydrogenase-like, C-terminal domain"/>
    <property type="match status" value="1"/>
</dbReference>
<evidence type="ECO:0000313" key="4">
    <source>
        <dbReference type="Proteomes" id="UP000746751"/>
    </source>
</evidence>
<dbReference type="PANTHER" id="PTHR43054">
    <property type="match status" value="1"/>
</dbReference>
<protein>
    <submittedName>
        <fullName evidence="3">Gfo/Idh/MocA family oxidoreductase</fullName>
    </submittedName>
</protein>
<dbReference type="Pfam" id="PF01408">
    <property type="entry name" value="GFO_IDH_MocA"/>
    <property type="match status" value="1"/>
</dbReference>
<dbReference type="Gene3D" id="3.30.360.10">
    <property type="entry name" value="Dihydrodipicolinate Reductase, domain 2"/>
    <property type="match status" value="1"/>
</dbReference>
<dbReference type="InterPro" id="IPR000683">
    <property type="entry name" value="Gfo/Idh/MocA-like_OxRdtase_N"/>
</dbReference>
<dbReference type="Gene3D" id="3.40.50.720">
    <property type="entry name" value="NAD(P)-binding Rossmann-like Domain"/>
    <property type="match status" value="1"/>
</dbReference>
<dbReference type="SUPFAM" id="SSF51735">
    <property type="entry name" value="NAD(P)-binding Rossmann-fold domains"/>
    <property type="match status" value="1"/>
</dbReference>
<dbReference type="PANTHER" id="PTHR43054:SF1">
    <property type="entry name" value="SCYLLO-INOSITOL 2-DEHYDROGENASE (NADP(+)) IOLU"/>
    <property type="match status" value="1"/>
</dbReference>
<evidence type="ECO:0000259" key="2">
    <source>
        <dbReference type="Pfam" id="PF22725"/>
    </source>
</evidence>
<dbReference type="Proteomes" id="UP000746751">
    <property type="component" value="Unassembled WGS sequence"/>
</dbReference>
<evidence type="ECO:0000259" key="1">
    <source>
        <dbReference type="Pfam" id="PF01408"/>
    </source>
</evidence>
<accession>A0A921LQB4</accession>
<evidence type="ECO:0000313" key="3">
    <source>
        <dbReference type="EMBL" id="HJG29787.1"/>
    </source>
</evidence>
<comment type="caution">
    <text evidence="3">The sequence shown here is derived from an EMBL/GenBank/DDBJ whole genome shotgun (WGS) entry which is preliminary data.</text>
</comment>
<dbReference type="InterPro" id="IPR036291">
    <property type="entry name" value="NAD(P)-bd_dom_sf"/>
</dbReference>
<dbReference type="EMBL" id="DYVF01000001">
    <property type="protein sequence ID" value="HJG29787.1"/>
    <property type="molecule type" value="Genomic_DNA"/>
</dbReference>
<feature type="domain" description="GFO/IDH/MocA-like oxidoreductase" evidence="2">
    <location>
        <begin position="133"/>
        <end position="257"/>
    </location>
</feature>
<dbReference type="InterPro" id="IPR055170">
    <property type="entry name" value="GFO_IDH_MocA-like_dom"/>
</dbReference>
<dbReference type="Pfam" id="PF22725">
    <property type="entry name" value="GFO_IDH_MocA_C3"/>
    <property type="match status" value="1"/>
</dbReference>
<dbReference type="AlphaFoldDB" id="A0A921LQB4"/>
<feature type="domain" description="Gfo/Idh/MocA-like oxidoreductase N-terminal" evidence="1">
    <location>
        <begin position="6"/>
        <end position="119"/>
    </location>
</feature>
<dbReference type="GO" id="GO:0000166">
    <property type="term" value="F:nucleotide binding"/>
    <property type="evidence" value="ECO:0007669"/>
    <property type="project" value="InterPro"/>
</dbReference>
<sequence>MNELAFAVVGTSTIADSMVDMIHQCSRARYRGSMSRDAARAASTTERLGGTTPYTSIEEVCCDAAVDAVYIASPNALHVDQALACIRAGKHVLVEKPLAPNERLARRVFDEAAAHGVVALEAMRSVHDPAYETLRAAVERIGRVRRASLRFGKYSSRYDEVLAGRQTNIFDARMASGSLMDIGVYCVAAMVHLFGAPEGISCTPVFIADAENEATGGVIDGAGTILARYPDKVMELSYSKISQDLLPCQIEGELGTITYGGVSVPSHASVRLRGQAVRGAWTAEAQSTGDETEDLALAACDNNMCYELDDFCACVAGEMDAARYRDITLASLAIMDEARRQAGIVFPADR</sequence>
<gene>
    <name evidence="3" type="ORF">K8U80_00120</name>
</gene>
<organism evidence="3 4">
    <name type="scientific">Collinsella ihumii</name>
    <dbReference type="NCBI Taxonomy" id="1720204"/>
    <lineage>
        <taxon>Bacteria</taxon>
        <taxon>Bacillati</taxon>
        <taxon>Actinomycetota</taxon>
        <taxon>Coriobacteriia</taxon>
        <taxon>Coriobacteriales</taxon>
        <taxon>Coriobacteriaceae</taxon>
        <taxon>Collinsella</taxon>
    </lineage>
</organism>